<protein>
    <recommendedName>
        <fullName evidence="2">DUF5689 domain-containing protein</fullName>
    </recommendedName>
</protein>
<feature type="chain" id="PRO_5003310697" description="DUF5689 domain-containing protein" evidence="1">
    <location>
        <begin position="22"/>
        <end position="637"/>
    </location>
</feature>
<evidence type="ECO:0000259" key="2">
    <source>
        <dbReference type="Pfam" id="PF18942"/>
    </source>
</evidence>
<feature type="domain" description="DUF5689" evidence="2">
    <location>
        <begin position="271"/>
        <end position="464"/>
    </location>
</feature>
<dbReference type="AlphaFoldDB" id="F4L4N8"/>
<dbReference type="OrthoDB" id="1492759at2"/>
<feature type="domain" description="DUF5689" evidence="2">
    <location>
        <begin position="39"/>
        <end position="252"/>
    </location>
</feature>
<evidence type="ECO:0000256" key="1">
    <source>
        <dbReference type="SAM" id="SignalP"/>
    </source>
</evidence>
<dbReference type="Pfam" id="PF18942">
    <property type="entry name" value="DUF5689"/>
    <property type="match status" value="2"/>
</dbReference>
<dbReference type="Gene3D" id="2.60.120.200">
    <property type="match status" value="1"/>
</dbReference>
<dbReference type="Proteomes" id="UP000008461">
    <property type="component" value="Chromosome"/>
</dbReference>
<dbReference type="EMBL" id="CP002691">
    <property type="protein sequence ID" value="AEE52986.1"/>
    <property type="molecule type" value="Genomic_DNA"/>
</dbReference>
<name>F4L4N8_HALH1</name>
<gene>
    <name evidence="3" type="ordered locus">Halhy_5160</name>
</gene>
<dbReference type="STRING" id="760192.Halhy_5160"/>
<dbReference type="InterPro" id="IPR043744">
    <property type="entry name" value="DUF5689"/>
</dbReference>
<keyword evidence="4" id="KW-1185">Reference proteome</keyword>
<dbReference type="PROSITE" id="PS51257">
    <property type="entry name" value="PROKAR_LIPOPROTEIN"/>
    <property type="match status" value="1"/>
</dbReference>
<sequence>MKKFSFLIALTALLAIGMVSCVDQMFDEPPVTDLPQLTGNTTIDVLKKKHILGATASKITEDIIIEGIVVADDRSGNFFENIVIQDATGGISVRMNASGLYNTFPVGSKVAVKCKNLYIGDYNGVHQLNGSVTDAIEDLLIPQHVLVTAKDQPVTPKVLGIKDLNATHVNTLIKLENVEFAPADTNQTWADAVRLFSVNRSLQDCNGGVIIVRSSGYADFAKDKTPGKKGSLTAIYTVFGATKQLIIRDPSDAAMTGVRCAGAGPTAGTGQLISIADLRALHKGTTLSIPADRKIKGVVISDKSAVNTDPRNVVIQQGDAGVVVRFKNDHAFNLGQEIEVTVSGQELSEFNGLLQINSIDNGLAKSVGTGTLPTPRVASAAQIIANLDKWESTLVKVVKGSFSASGTYSGSKTLTDSTGQVVVFTRSQATFSGSALPTGKTLDLVAVVSQFNTAQLILRNLNDVAVTGSGVANPNNLLDESFAGGTVNTAVKATGWVNKAVTGARTWQTKSFSGNFFAEATAFQSTDTENEMWLITPGIKAEDAKTLSFESAQAFYKHDGLTVYISNDFDGTNIDKATWKKLSFKMPASTDPNYEWVQSGAIDVSGYSGTVYIGFQHKGDKTNNTTTFRLDNVKVTK</sequence>
<dbReference type="NCBIfam" id="NF038128">
    <property type="entry name" value="choice_anch_J"/>
    <property type="match status" value="1"/>
</dbReference>
<feature type="signal peptide" evidence="1">
    <location>
        <begin position="1"/>
        <end position="21"/>
    </location>
</feature>
<reference evidence="3 4" key="1">
    <citation type="journal article" date="2011" name="Stand. Genomic Sci.">
        <title>Complete genome sequence of Haliscomenobacter hydrossis type strain (O).</title>
        <authorList>
            <consortium name="US DOE Joint Genome Institute (JGI-PGF)"/>
            <person name="Daligault H."/>
            <person name="Lapidus A."/>
            <person name="Zeytun A."/>
            <person name="Nolan M."/>
            <person name="Lucas S."/>
            <person name="Del Rio T.G."/>
            <person name="Tice H."/>
            <person name="Cheng J.F."/>
            <person name="Tapia R."/>
            <person name="Han C."/>
            <person name="Goodwin L."/>
            <person name="Pitluck S."/>
            <person name="Liolios K."/>
            <person name="Pagani I."/>
            <person name="Ivanova N."/>
            <person name="Huntemann M."/>
            <person name="Mavromatis K."/>
            <person name="Mikhailova N."/>
            <person name="Pati A."/>
            <person name="Chen A."/>
            <person name="Palaniappan K."/>
            <person name="Land M."/>
            <person name="Hauser L."/>
            <person name="Brambilla E.M."/>
            <person name="Rohde M."/>
            <person name="Verbarg S."/>
            <person name="Goker M."/>
            <person name="Bristow J."/>
            <person name="Eisen J.A."/>
            <person name="Markowitz V."/>
            <person name="Hugenholtz P."/>
            <person name="Kyrpides N.C."/>
            <person name="Klenk H.P."/>
            <person name="Woyke T."/>
        </authorList>
    </citation>
    <scope>NUCLEOTIDE SEQUENCE [LARGE SCALE GENOMIC DNA]</scope>
    <source>
        <strain evidence="4">ATCC 27775 / DSM 1100 / LMG 10767 / O</strain>
    </source>
</reference>
<dbReference type="KEGG" id="hhy:Halhy_5160"/>
<proteinExistence type="predicted"/>
<reference key="2">
    <citation type="submission" date="2011-04" db="EMBL/GenBank/DDBJ databases">
        <title>Complete sequence of chromosome of Haliscomenobacter hydrossis DSM 1100.</title>
        <authorList>
            <consortium name="US DOE Joint Genome Institute (JGI-PGF)"/>
            <person name="Lucas S."/>
            <person name="Han J."/>
            <person name="Lapidus A."/>
            <person name="Bruce D."/>
            <person name="Goodwin L."/>
            <person name="Pitluck S."/>
            <person name="Peters L."/>
            <person name="Kyrpides N."/>
            <person name="Mavromatis K."/>
            <person name="Ivanova N."/>
            <person name="Ovchinnikova G."/>
            <person name="Pagani I."/>
            <person name="Daligault H."/>
            <person name="Detter J.C."/>
            <person name="Han C."/>
            <person name="Land M."/>
            <person name="Hauser L."/>
            <person name="Markowitz V."/>
            <person name="Cheng J.-F."/>
            <person name="Hugenholtz P."/>
            <person name="Woyke T."/>
            <person name="Wu D."/>
            <person name="Verbarg S."/>
            <person name="Frueling A."/>
            <person name="Brambilla E."/>
            <person name="Klenk H.-P."/>
            <person name="Eisen J.A."/>
        </authorList>
    </citation>
    <scope>NUCLEOTIDE SEQUENCE</scope>
    <source>
        <strain>DSM 1100</strain>
    </source>
</reference>
<evidence type="ECO:0000313" key="3">
    <source>
        <dbReference type="EMBL" id="AEE52986.1"/>
    </source>
</evidence>
<evidence type="ECO:0000313" key="4">
    <source>
        <dbReference type="Proteomes" id="UP000008461"/>
    </source>
</evidence>
<dbReference type="RefSeq" id="WP_013767521.1">
    <property type="nucleotide sequence ID" value="NC_015510.1"/>
</dbReference>
<keyword evidence="1" id="KW-0732">Signal</keyword>
<accession>F4L4N8</accession>
<dbReference type="eggNOG" id="COG4085">
    <property type="taxonomic scope" value="Bacteria"/>
</dbReference>
<organism evidence="3 4">
    <name type="scientific">Haliscomenobacter hydrossis (strain ATCC 27775 / DSM 1100 / LMG 10767 / O)</name>
    <dbReference type="NCBI Taxonomy" id="760192"/>
    <lineage>
        <taxon>Bacteria</taxon>
        <taxon>Pseudomonadati</taxon>
        <taxon>Bacteroidota</taxon>
        <taxon>Saprospiria</taxon>
        <taxon>Saprospirales</taxon>
        <taxon>Haliscomenobacteraceae</taxon>
        <taxon>Haliscomenobacter</taxon>
    </lineage>
</organism>
<dbReference type="HOGENOM" id="CLU_404845_0_0_10"/>